<feature type="region of interest" description="Disordered" evidence="15">
    <location>
        <begin position="1"/>
        <end position="59"/>
    </location>
</feature>
<feature type="binding site" evidence="14">
    <location>
        <position position="482"/>
    </location>
    <ligand>
        <name>Mg(2+)</name>
        <dbReference type="ChEBI" id="CHEBI:18420"/>
        <label>1</label>
    </ligand>
</feature>
<dbReference type="FunFam" id="3.40.50.10190:FF:000011">
    <property type="entry name" value="DNA repair protein REV1"/>
    <property type="match status" value="1"/>
</dbReference>
<evidence type="ECO:0000256" key="12">
    <source>
        <dbReference type="ARBA" id="ARBA00023242"/>
    </source>
</evidence>
<feature type="compositionally biased region" description="Polar residues" evidence="15">
    <location>
        <begin position="310"/>
        <end position="325"/>
    </location>
</feature>
<keyword evidence="4 13" id="KW-0237">DNA synthesis</keyword>
<evidence type="ECO:0000313" key="18">
    <source>
        <dbReference type="EMBL" id="KAK9941975.1"/>
    </source>
</evidence>
<dbReference type="CDD" id="cd01701">
    <property type="entry name" value="PolY_Rev1"/>
    <property type="match status" value="1"/>
</dbReference>
<evidence type="ECO:0000256" key="6">
    <source>
        <dbReference type="ARBA" id="ARBA00022695"/>
    </source>
</evidence>
<feature type="compositionally biased region" description="Polar residues" evidence="15">
    <location>
        <begin position="222"/>
        <end position="238"/>
    </location>
</feature>
<dbReference type="FunFam" id="3.40.1170.60:FF:000004">
    <property type="entry name" value="DNA repair protein REV1"/>
    <property type="match status" value="1"/>
</dbReference>
<dbReference type="GO" id="GO:0017125">
    <property type="term" value="F:deoxycytidyl transferase activity"/>
    <property type="evidence" value="ECO:0007669"/>
    <property type="project" value="TreeGrafter"/>
</dbReference>
<comment type="similarity">
    <text evidence="2 13">Belongs to the DNA polymerase type-Y family.</text>
</comment>
<dbReference type="PANTHER" id="PTHR45990:SF1">
    <property type="entry name" value="DNA REPAIR PROTEIN REV1"/>
    <property type="match status" value="1"/>
</dbReference>
<keyword evidence="8 13" id="KW-0227">DNA damage</keyword>
<feature type="binding site" evidence="14">
    <location>
        <position position="483"/>
    </location>
    <ligand>
        <name>Mg(2+)</name>
        <dbReference type="ChEBI" id="CHEBI:18420"/>
        <label>1</label>
    </ligand>
</feature>
<dbReference type="InterPro" id="IPR017961">
    <property type="entry name" value="DNA_pol_Y-fam_little_finger"/>
</dbReference>
<organism evidence="18 19">
    <name type="scientific">Rubus argutus</name>
    <name type="common">Southern blackberry</name>
    <dbReference type="NCBI Taxonomy" id="59490"/>
    <lineage>
        <taxon>Eukaryota</taxon>
        <taxon>Viridiplantae</taxon>
        <taxon>Streptophyta</taxon>
        <taxon>Embryophyta</taxon>
        <taxon>Tracheophyta</taxon>
        <taxon>Spermatophyta</taxon>
        <taxon>Magnoliopsida</taxon>
        <taxon>eudicotyledons</taxon>
        <taxon>Gunneridae</taxon>
        <taxon>Pentapetalae</taxon>
        <taxon>rosids</taxon>
        <taxon>fabids</taxon>
        <taxon>Rosales</taxon>
        <taxon>Rosaceae</taxon>
        <taxon>Rosoideae</taxon>
        <taxon>Rosoideae incertae sedis</taxon>
        <taxon>Rubus</taxon>
    </lineage>
</organism>
<dbReference type="FunFam" id="3.30.70.270:FF:000019">
    <property type="entry name" value="DNA repair protein REV1"/>
    <property type="match status" value="1"/>
</dbReference>
<dbReference type="Proteomes" id="UP001457282">
    <property type="component" value="Unassembled WGS sequence"/>
</dbReference>
<dbReference type="AlphaFoldDB" id="A0AAW1XYX0"/>
<keyword evidence="19" id="KW-1185">Reference proteome</keyword>
<feature type="region of interest" description="Disordered" evidence="15">
    <location>
        <begin position="761"/>
        <end position="817"/>
    </location>
</feature>
<dbReference type="SUPFAM" id="SSF100879">
    <property type="entry name" value="Lesion bypass DNA polymerase (Y-family), little finger domain"/>
    <property type="match status" value="1"/>
</dbReference>
<dbReference type="CDD" id="cd17719">
    <property type="entry name" value="BRCT_Rev1"/>
    <property type="match status" value="1"/>
</dbReference>
<feature type="region of interest" description="Disordered" evidence="15">
    <location>
        <begin position="206"/>
        <end position="325"/>
    </location>
</feature>
<dbReference type="FunFam" id="3.30.1490.100:FF:000001">
    <property type="entry name" value="DNA repair protein REV1"/>
    <property type="match status" value="1"/>
</dbReference>
<name>A0AAW1XYX0_RUBAR</name>
<evidence type="ECO:0000256" key="5">
    <source>
        <dbReference type="ARBA" id="ARBA00022679"/>
    </source>
</evidence>
<reference evidence="18 19" key="1">
    <citation type="journal article" date="2023" name="G3 (Bethesda)">
        <title>A chromosome-length genome assembly and annotation of blackberry (Rubus argutus, cv. 'Hillquist').</title>
        <authorList>
            <person name="Bruna T."/>
            <person name="Aryal R."/>
            <person name="Dudchenko O."/>
            <person name="Sargent D.J."/>
            <person name="Mead D."/>
            <person name="Buti M."/>
            <person name="Cavallini A."/>
            <person name="Hytonen T."/>
            <person name="Andres J."/>
            <person name="Pham M."/>
            <person name="Weisz D."/>
            <person name="Mascagni F."/>
            <person name="Usai G."/>
            <person name="Natali L."/>
            <person name="Bassil N."/>
            <person name="Fernandez G.E."/>
            <person name="Lomsadze A."/>
            <person name="Armour M."/>
            <person name="Olukolu B."/>
            <person name="Poorten T."/>
            <person name="Britton C."/>
            <person name="Davik J."/>
            <person name="Ashrafi H."/>
            <person name="Aiden E.L."/>
            <person name="Borodovsky M."/>
            <person name="Worthington M."/>
        </authorList>
    </citation>
    <scope>NUCLEOTIDE SEQUENCE [LARGE SCALE GENOMIC DNA]</scope>
    <source>
        <strain evidence="18">PI 553951</strain>
    </source>
</reference>
<dbReference type="PIRSF" id="PIRSF036573">
    <property type="entry name" value="REV1"/>
    <property type="match status" value="1"/>
</dbReference>
<dbReference type="InterPro" id="IPR036775">
    <property type="entry name" value="DNA_pol_Y-fam_lit_finger_sf"/>
</dbReference>
<dbReference type="InterPro" id="IPR001357">
    <property type="entry name" value="BRCT_dom"/>
</dbReference>
<evidence type="ECO:0000256" key="11">
    <source>
        <dbReference type="ARBA" id="ARBA00023204"/>
    </source>
</evidence>
<protein>
    <recommendedName>
        <fullName evidence="3 13">DNA repair protein REV1</fullName>
        <ecNumber evidence="13">2.7.7.-</ecNumber>
    </recommendedName>
</protein>
<comment type="cofactor">
    <cofactor evidence="14">
        <name>Mg(2+)</name>
        <dbReference type="ChEBI" id="CHEBI:18420"/>
    </cofactor>
    <text evidence="14">Binds 2 magnesium ions.</text>
</comment>
<dbReference type="GO" id="GO:0006281">
    <property type="term" value="P:DNA repair"/>
    <property type="evidence" value="ECO:0007669"/>
    <property type="project" value="UniProtKB-KW"/>
</dbReference>
<keyword evidence="7 14" id="KW-0479">Metal-binding</keyword>
<dbReference type="Pfam" id="PF00817">
    <property type="entry name" value="IMS"/>
    <property type="match status" value="1"/>
</dbReference>
<dbReference type="Pfam" id="PF00533">
    <property type="entry name" value="BRCT"/>
    <property type="match status" value="1"/>
</dbReference>
<evidence type="ECO:0000256" key="1">
    <source>
        <dbReference type="ARBA" id="ARBA00004123"/>
    </source>
</evidence>
<dbReference type="Pfam" id="PF21999">
    <property type="entry name" value="IMS_HHH_1"/>
    <property type="match status" value="1"/>
</dbReference>
<dbReference type="GO" id="GO:0070987">
    <property type="term" value="P:error-free translesion synthesis"/>
    <property type="evidence" value="ECO:0007669"/>
    <property type="project" value="TreeGrafter"/>
</dbReference>
<keyword evidence="11 13" id="KW-0234">DNA repair</keyword>
<dbReference type="Gene3D" id="3.40.1170.60">
    <property type="match status" value="1"/>
</dbReference>
<dbReference type="NCBIfam" id="NF002677">
    <property type="entry name" value="PRK02406.1"/>
    <property type="match status" value="1"/>
</dbReference>
<dbReference type="PROSITE" id="PS50172">
    <property type="entry name" value="BRCT"/>
    <property type="match status" value="1"/>
</dbReference>
<feature type="binding site" evidence="14">
    <location>
        <position position="385"/>
    </location>
    <ligand>
        <name>Mg(2+)</name>
        <dbReference type="ChEBI" id="CHEBI:18420"/>
        <label>1</label>
    </ligand>
</feature>
<evidence type="ECO:0000259" key="16">
    <source>
        <dbReference type="PROSITE" id="PS50172"/>
    </source>
</evidence>
<evidence type="ECO:0000259" key="17">
    <source>
        <dbReference type="PROSITE" id="PS50173"/>
    </source>
</evidence>
<feature type="compositionally biased region" description="Low complexity" evidence="15">
    <location>
        <begin position="299"/>
        <end position="309"/>
    </location>
</feature>
<evidence type="ECO:0000313" key="19">
    <source>
        <dbReference type="Proteomes" id="UP001457282"/>
    </source>
</evidence>
<feature type="compositionally biased region" description="Polar residues" evidence="15">
    <location>
        <begin position="784"/>
        <end position="800"/>
    </location>
</feature>
<gene>
    <name evidence="18" type="ORF">M0R45_007665</name>
</gene>
<proteinExistence type="inferred from homology"/>
<dbReference type="GO" id="GO:0046872">
    <property type="term" value="F:metal ion binding"/>
    <property type="evidence" value="ECO:0007669"/>
    <property type="project" value="UniProtKB-KW"/>
</dbReference>
<feature type="domain" description="UmuC" evidence="17">
    <location>
        <begin position="381"/>
        <end position="562"/>
    </location>
</feature>
<dbReference type="InterPro" id="IPR012112">
    <property type="entry name" value="REV1"/>
</dbReference>
<evidence type="ECO:0000256" key="10">
    <source>
        <dbReference type="ARBA" id="ARBA00023125"/>
    </source>
</evidence>
<comment type="subcellular location">
    <subcellularLocation>
        <location evidence="1 13">Nucleus</location>
    </subcellularLocation>
</comment>
<feature type="compositionally biased region" description="Low complexity" evidence="15">
    <location>
        <begin position="1"/>
        <end position="28"/>
    </location>
</feature>
<dbReference type="GO" id="GO:0003887">
    <property type="term" value="F:DNA-directed DNA polymerase activity"/>
    <property type="evidence" value="ECO:0007669"/>
    <property type="project" value="InterPro"/>
</dbReference>
<dbReference type="InterPro" id="IPR036420">
    <property type="entry name" value="BRCT_dom_sf"/>
</dbReference>
<evidence type="ECO:0000256" key="2">
    <source>
        <dbReference type="ARBA" id="ARBA00010945"/>
    </source>
</evidence>
<dbReference type="SUPFAM" id="SSF52113">
    <property type="entry name" value="BRCT domain"/>
    <property type="match status" value="1"/>
</dbReference>
<dbReference type="EMBL" id="JBEDUW010000002">
    <property type="protein sequence ID" value="KAK9941975.1"/>
    <property type="molecule type" value="Genomic_DNA"/>
</dbReference>
<evidence type="ECO:0000256" key="13">
    <source>
        <dbReference type="PIRNR" id="PIRNR036573"/>
    </source>
</evidence>
<keyword evidence="5 13" id="KW-0808">Transferase</keyword>
<dbReference type="Gene3D" id="3.40.50.10190">
    <property type="entry name" value="BRCT domain"/>
    <property type="match status" value="1"/>
</dbReference>
<dbReference type="InterPro" id="IPR043502">
    <property type="entry name" value="DNA/RNA_pol_sf"/>
</dbReference>
<dbReference type="Pfam" id="PF11799">
    <property type="entry name" value="IMS_C"/>
    <property type="match status" value="1"/>
</dbReference>
<evidence type="ECO:0000256" key="7">
    <source>
        <dbReference type="ARBA" id="ARBA00022723"/>
    </source>
</evidence>
<dbReference type="GO" id="GO:0003684">
    <property type="term" value="F:damaged DNA binding"/>
    <property type="evidence" value="ECO:0007669"/>
    <property type="project" value="UniProtKB-UniRule"/>
</dbReference>
<dbReference type="InterPro" id="IPR001126">
    <property type="entry name" value="UmuC"/>
</dbReference>
<comment type="caution">
    <text evidence="18">The sequence shown here is derived from an EMBL/GenBank/DDBJ whole genome shotgun (WGS) entry which is preliminary data.</text>
</comment>
<dbReference type="PROSITE" id="PS50173">
    <property type="entry name" value="UMUC"/>
    <property type="match status" value="1"/>
</dbReference>
<keyword evidence="9 14" id="KW-0460">Magnesium</keyword>
<dbReference type="Gene3D" id="6.10.250.1490">
    <property type="match status" value="1"/>
</dbReference>
<evidence type="ECO:0000256" key="15">
    <source>
        <dbReference type="SAM" id="MobiDB-lite"/>
    </source>
</evidence>
<dbReference type="SMART" id="SM00292">
    <property type="entry name" value="BRCT"/>
    <property type="match status" value="1"/>
</dbReference>
<comment type="function">
    <text evidence="13">Deoxycytidyl transferase involved in DNA repair. Transfers a dCMP residue from dCTP to the 3'-end of a DNA primer in a template-dependent reaction. May assist in the first step in the bypass of abasic lesions by the insertion of a nucleotide opposite the lesion. Required for normal induction of mutations by physical and chemical agents.</text>
</comment>
<dbReference type="Gene3D" id="1.10.150.20">
    <property type="entry name" value="5' to 3' exonuclease, C-terminal subdomain"/>
    <property type="match status" value="1"/>
</dbReference>
<keyword evidence="12 13" id="KW-0539">Nucleus</keyword>
<evidence type="ECO:0000256" key="14">
    <source>
        <dbReference type="PIRSR" id="PIRSR036573-2"/>
    </source>
</evidence>
<dbReference type="InterPro" id="IPR053848">
    <property type="entry name" value="IMS_HHH_1"/>
</dbReference>
<evidence type="ECO:0000256" key="3">
    <source>
        <dbReference type="ARBA" id="ARBA00020399"/>
    </source>
</evidence>
<dbReference type="EC" id="2.7.7.-" evidence="13"/>
<accession>A0AAW1XYX0</accession>
<dbReference type="SUPFAM" id="SSF56672">
    <property type="entry name" value="DNA/RNA polymerases"/>
    <property type="match status" value="1"/>
</dbReference>
<evidence type="ECO:0000256" key="8">
    <source>
        <dbReference type="ARBA" id="ARBA00022763"/>
    </source>
</evidence>
<sequence>MSLNSSRSASSSGQKSKRSFNSNNSSSSKSKKTKKSTNQKTLGVSWGANSLSSSRSSFQRSPFPDFGSYMVEKNRKLQNQFNTEASSSSSSEKSIFRGVSIFVDGFTVPSSQELRAYMLNYGGRYENYFSRRRVTHIICSNLPDSKIKNLRSFSGGLPVVKPNWIVDSVAANKLLSWVLYQLDQVACNQPRLSAFFTPKIIPDSDDSLRDASNQVKHESEDTSSIGASLEDANNSEVCRSTEHRQESSGESDVMMYENSNGQFGEESYTGEKYSEVKLEELPTSDAEDNGSVKDELKSSTHQHSASVSSNCLPSSENFGSNRSHSTLGDPNFVENYFKSSRLHFIGTWRNRYRKRFPSSSKGFNKTESNCSASDSSTKTPIIHIDMDCFFVSVVIRQHPELKDRPVAVCHSDNPKGTAEISSANYPARDYGVRAGMFVRDAKALCPHLVILPYDFEAYEEVADQFYDILHKHCRNVQAVSCDEAFLDVTYLEGVDPDMLASTVRQEIFETTGCTASAGIARNMLMARLATRSAKPEGQCNITPERVDDYLYELPIKTLPGIGHVLEEKLKKRNVLTCGQLRMIPKDSLQKDFGIKTGEMLWNHSRGIDNRLVGVIQESKSIGAEVNWGVRFKDLKDSQYFLSNLCKEVSLRLIGCAVQGRTFTLKIKKRRKDAQEPVKYMGCGDCENLSHSMTVPVATDDVEVLQRITKQLFGFFSLDVKEIRGIGLQVSKLESADASKQGLGKNSLKSWLQSAKANSEEQSNIYSVDDGERANADDEGRRTDWTSGQLCNDSLGIQTPVDNHRSSGEPSQNQVSAPPPLCHLDLGVIESLPPELFIELNGIYAGKLVDFVAKNKREFGATTSHEQVDGARNGSERHLFNDMSLRIETVLEPKHTVVEKQAMPSSVAVSASGLGNTDIMPVSLSQVDPSVLQQLPQEVRVDLLEQLPAHRRYDLASSAASDPLSEIPGKSLGMSDGNHSGSHDCAFNNKLWIGNPPQWVEEFKVSKCMILNSLAEMYDKSGSSGSLSVTLRSTILESQHPLDSSSDSWIESVYSFSELLRQYVTSKIDSDIEEIYICFRLLRRFTMKSKFFLQVYNDVFPYLQASFTESYGGNLHL</sequence>
<keyword evidence="6 13" id="KW-0548">Nucleotidyltransferase</keyword>
<feature type="compositionally biased region" description="Basic and acidic residues" evidence="15">
    <location>
        <begin position="769"/>
        <end position="783"/>
    </location>
</feature>
<dbReference type="GO" id="GO:0005634">
    <property type="term" value="C:nucleus"/>
    <property type="evidence" value="ECO:0007669"/>
    <property type="project" value="UniProtKB-SubCell"/>
</dbReference>
<dbReference type="PANTHER" id="PTHR45990">
    <property type="entry name" value="DNA REPAIR PROTEIN REV1"/>
    <property type="match status" value="1"/>
</dbReference>
<keyword evidence="10 13" id="KW-0238">DNA-binding</keyword>
<dbReference type="GO" id="GO:0042276">
    <property type="term" value="P:error-prone translesion synthesis"/>
    <property type="evidence" value="ECO:0007669"/>
    <property type="project" value="InterPro"/>
</dbReference>
<feature type="compositionally biased region" description="Low complexity" evidence="15">
    <location>
        <begin position="50"/>
        <end position="59"/>
    </location>
</feature>
<evidence type="ECO:0000256" key="4">
    <source>
        <dbReference type="ARBA" id="ARBA00022634"/>
    </source>
</evidence>
<dbReference type="Gene3D" id="3.30.1490.100">
    <property type="entry name" value="DNA polymerase, Y-family, little finger domain"/>
    <property type="match status" value="1"/>
</dbReference>
<dbReference type="Gene3D" id="3.30.70.270">
    <property type="match status" value="1"/>
</dbReference>
<evidence type="ECO:0000256" key="9">
    <source>
        <dbReference type="ARBA" id="ARBA00022842"/>
    </source>
</evidence>
<feature type="domain" description="BRCT" evidence="16">
    <location>
        <begin position="91"/>
        <end position="182"/>
    </location>
</feature>
<dbReference type="InterPro" id="IPR043128">
    <property type="entry name" value="Rev_trsase/Diguanyl_cyclase"/>
</dbReference>